<evidence type="ECO:0000313" key="1">
    <source>
        <dbReference type="EMBL" id="OUP69435.1"/>
    </source>
</evidence>
<comment type="caution">
    <text evidence="1">The sequence shown here is derived from an EMBL/GenBank/DDBJ whole genome shotgun (WGS) entry which is preliminary data.</text>
</comment>
<sequence>MLVLQAERIEQKEGGSMDLYIVVSQTGTYFSRLLRAVNREPYNHVSIGLEPELKRLYSFGRQCLFFPLAAGFVREEPGHGVYCQYSDTRCVVYRLSVKRRAYEQAQRLIRQFEQNEWRYRYNFAGLLAMLVNIPIERDRHFVCSQFVAYVLEQSGAYSFDRDFSLVRPRDFMRLKGARLIYEGRLNDYAYPVQARLLPYAL</sequence>
<evidence type="ECO:0000313" key="2">
    <source>
        <dbReference type="Proteomes" id="UP000196386"/>
    </source>
</evidence>
<dbReference type="Gene3D" id="3.90.1720.10">
    <property type="entry name" value="endopeptidase domain like (from Nostoc punctiforme)"/>
    <property type="match status" value="1"/>
</dbReference>
<proteinExistence type="predicted"/>
<reference evidence="2" key="1">
    <citation type="submission" date="2017-04" db="EMBL/GenBank/DDBJ databases">
        <title>Function of individual gut microbiota members based on whole genome sequencing of pure cultures obtained from chicken caecum.</title>
        <authorList>
            <person name="Medvecky M."/>
            <person name="Cejkova D."/>
            <person name="Polansky O."/>
            <person name="Karasova D."/>
            <person name="Kubasova T."/>
            <person name="Cizek A."/>
            <person name="Rychlik I."/>
        </authorList>
    </citation>
    <scope>NUCLEOTIDE SEQUENCE [LARGE SCALE GENOMIC DNA]</scope>
    <source>
        <strain evidence="2">An175</strain>
    </source>
</reference>
<dbReference type="InterPro" id="IPR038765">
    <property type="entry name" value="Papain-like_cys_pep_sf"/>
</dbReference>
<dbReference type="SUPFAM" id="SSF54001">
    <property type="entry name" value="Cysteine proteinases"/>
    <property type="match status" value="1"/>
</dbReference>
<protein>
    <submittedName>
        <fullName evidence="1">Uncharacterized protein</fullName>
    </submittedName>
</protein>
<dbReference type="EMBL" id="NFKP01000009">
    <property type="protein sequence ID" value="OUP69435.1"/>
    <property type="molecule type" value="Genomic_DNA"/>
</dbReference>
<gene>
    <name evidence="1" type="ORF">B5F11_08770</name>
</gene>
<organism evidence="1 2">
    <name type="scientific">Anaerotruncus colihominis</name>
    <dbReference type="NCBI Taxonomy" id="169435"/>
    <lineage>
        <taxon>Bacteria</taxon>
        <taxon>Bacillati</taxon>
        <taxon>Bacillota</taxon>
        <taxon>Clostridia</taxon>
        <taxon>Eubacteriales</taxon>
        <taxon>Oscillospiraceae</taxon>
        <taxon>Anaerotruncus</taxon>
    </lineage>
</organism>
<accession>A0A1Y4EF15</accession>
<dbReference type="Proteomes" id="UP000196386">
    <property type="component" value="Unassembled WGS sequence"/>
</dbReference>
<name>A0A1Y4EF15_9FIRM</name>
<dbReference type="AlphaFoldDB" id="A0A1Y4EF15"/>